<dbReference type="Proteomes" id="UP001165190">
    <property type="component" value="Unassembled WGS sequence"/>
</dbReference>
<dbReference type="PANTHER" id="PTHR10460:SF10">
    <property type="entry name" value="PROTEIN ABIL3"/>
    <property type="match status" value="1"/>
</dbReference>
<evidence type="ECO:0000256" key="1">
    <source>
        <dbReference type="ARBA" id="ARBA00010020"/>
    </source>
</evidence>
<comment type="caution">
    <text evidence="4">The sequence shown here is derived from an EMBL/GenBank/DDBJ whole genome shotgun (WGS) entry which is preliminary data.</text>
</comment>
<feature type="region of interest" description="Disordered" evidence="3">
    <location>
        <begin position="168"/>
        <end position="287"/>
    </location>
</feature>
<organism evidence="4 5">
    <name type="scientific">Hibiscus trionum</name>
    <name type="common">Flower of an hour</name>
    <dbReference type="NCBI Taxonomy" id="183268"/>
    <lineage>
        <taxon>Eukaryota</taxon>
        <taxon>Viridiplantae</taxon>
        <taxon>Streptophyta</taxon>
        <taxon>Embryophyta</taxon>
        <taxon>Tracheophyta</taxon>
        <taxon>Spermatophyta</taxon>
        <taxon>Magnoliopsida</taxon>
        <taxon>eudicotyledons</taxon>
        <taxon>Gunneridae</taxon>
        <taxon>Pentapetalae</taxon>
        <taxon>rosids</taxon>
        <taxon>malvids</taxon>
        <taxon>Malvales</taxon>
        <taxon>Malvaceae</taxon>
        <taxon>Malvoideae</taxon>
        <taxon>Hibiscus</taxon>
    </lineage>
</organism>
<comment type="similarity">
    <text evidence="1">Belongs to the ABI family.</text>
</comment>
<feature type="compositionally biased region" description="Polar residues" evidence="3">
    <location>
        <begin position="236"/>
        <end position="254"/>
    </location>
</feature>
<protein>
    <submittedName>
        <fullName evidence="4">ABL interactor-like protein 2</fullName>
    </submittedName>
</protein>
<name>A0A9W7HGW6_HIBTR</name>
<dbReference type="EMBL" id="BSYR01000011">
    <property type="protein sequence ID" value="GMI75580.1"/>
    <property type="molecule type" value="Genomic_DNA"/>
</dbReference>
<evidence type="ECO:0000256" key="2">
    <source>
        <dbReference type="ARBA" id="ARBA00025223"/>
    </source>
</evidence>
<gene>
    <name evidence="4" type="ORF">HRI_001227300</name>
</gene>
<comment type="function">
    <text evidence="2">Involved in regulation of actin and microtubule organization. Part of a WAVE complex that activates the Arp2/3 complex.</text>
</comment>
<dbReference type="OrthoDB" id="1927036at2759"/>
<feature type="compositionally biased region" description="Basic and acidic residues" evidence="3">
    <location>
        <begin position="261"/>
        <end position="284"/>
    </location>
</feature>
<dbReference type="InterPro" id="IPR028457">
    <property type="entry name" value="ABI"/>
</dbReference>
<dbReference type="AlphaFoldDB" id="A0A9W7HGW6"/>
<reference evidence="4" key="1">
    <citation type="submission" date="2023-05" db="EMBL/GenBank/DDBJ databases">
        <title>Genome and transcriptome analyses reveal genes involved in the formation of fine ridges on petal epidermal cells in Hibiscus trionum.</title>
        <authorList>
            <person name="Koshimizu S."/>
            <person name="Masuda S."/>
            <person name="Ishii T."/>
            <person name="Shirasu K."/>
            <person name="Hoshino A."/>
            <person name="Arita M."/>
        </authorList>
    </citation>
    <scope>NUCLEOTIDE SEQUENCE</scope>
    <source>
        <strain evidence="4">Hamamatsu line</strain>
    </source>
</reference>
<dbReference type="Gene3D" id="6.10.140.1620">
    <property type="match status" value="1"/>
</dbReference>
<sequence>MSRKESDCEEVSMQQSLLFSDSLKDLKNLRTQLYSAAEYFELSYTNDDHKQIVVETLKDYAVKAIVNTIDHLGSVTYMVNNFLEEKVDQVSETELQVSCVEERVQQCQVYIDHEGISQQSSVIKTPKYHKRYILPVGETLIGANQTKSKYQGRSLDGEDNRHRFRRAVQHKIRESRPPPSSVRETSASSIRKERSPSPTPRPLQRSATFSFTATMPKKELEKRTGSPHRFPRLSFGSDSRPTTPNKSRSSTPNTAGAMRRYPSEPRRSAESEKDNTKGIEEYPSKSKRLLKAFFSRRKSKKDDVLYTYLDEY</sequence>
<evidence type="ECO:0000313" key="5">
    <source>
        <dbReference type="Proteomes" id="UP001165190"/>
    </source>
</evidence>
<keyword evidence="5" id="KW-1185">Reference proteome</keyword>
<proteinExistence type="inferred from homology"/>
<accession>A0A9W7HGW6</accession>
<evidence type="ECO:0000256" key="3">
    <source>
        <dbReference type="SAM" id="MobiDB-lite"/>
    </source>
</evidence>
<evidence type="ECO:0000313" key="4">
    <source>
        <dbReference type="EMBL" id="GMI75580.1"/>
    </source>
</evidence>
<dbReference type="PANTHER" id="PTHR10460">
    <property type="entry name" value="ABL INTERACTOR FAMILY MEMBER"/>
    <property type="match status" value="1"/>
</dbReference>